<feature type="compositionally biased region" description="Basic residues" evidence="1">
    <location>
        <begin position="377"/>
        <end position="387"/>
    </location>
</feature>
<feature type="region of interest" description="Disordered" evidence="1">
    <location>
        <begin position="424"/>
        <end position="446"/>
    </location>
</feature>
<evidence type="ECO:0000313" key="3">
    <source>
        <dbReference type="EMBL" id="GHI41690.1"/>
    </source>
</evidence>
<evidence type="ECO:0000256" key="1">
    <source>
        <dbReference type="SAM" id="MobiDB-lite"/>
    </source>
</evidence>
<name>A0ABQ3QWP9_9ACTN</name>
<sequence length="481" mass="53075">MVDDVADGTPIARPGCSQPKKNSGTFRLGFASDSAKIDFQQLGAGYGSHFWFTHTRKDDAQGQRMKVTGTWNFSQKVSGPAKVLVHLPDHGAHTKFAKYEIETAKGKRTRIIDQKNQGGSGKNRWVSLGAFLFEGNPKVTLSSITPDGTGDQDIAYDAVAVAPIKGKFAEHNVEAVALFDENQNIDGDTASSWIVDSPFETRQKVYDWGNGLASGAAGVKECTGAANDPTCLGKASKQAMQRWKNQITEAGTDPVKHPDGNSLARWIGFANSYKDRPNSATKPSHFDTDDESYKIRSKAAVSFVTGDDGKIIEGSENVNYEHRTGNTHLPRYLMETFDALQKDYGIAPPDLTYTTQDLNEHNGQKTTAPSQQDRCPPRPRLRVRRKGSGPDRRQQLCRRALYLRRLDRLPADARRQVRVQGDGRLAEAGLRQQEDPARHGQGRDRDVQGVVQHRWRALADHRVDLHPGAPDLAGAELQGLR</sequence>
<protein>
    <recommendedName>
        <fullName evidence="2">Golvesin/Xly CBD-like domain-containing protein</fullName>
    </recommendedName>
</protein>
<dbReference type="InterPro" id="IPR033803">
    <property type="entry name" value="CBD-like_Golvesin-Xly"/>
</dbReference>
<feature type="region of interest" description="Disordered" evidence="1">
    <location>
        <begin position="351"/>
        <end position="393"/>
    </location>
</feature>
<feature type="domain" description="Golvesin/Xly CBD-like" evidence="2">
    <location>
        <begin position="63"/>
        <end position="145"/>
    </location>
</feature>
<evidence type="ECO:0000259" key="2">
    <source>
        <dbReference type="Pfam" id="PF25275"/>
    </source>
</evidence>
<reference evidence="3" key="1">
    <citation type="submission" date="2024-05" db="EMBL/GenBank/DDBJ databases">
        <title>Whole genome shotgun sequence of Streptomyces violascens NBRC 12920.</title>
        <authorList>
            <person name="Komaki H."/>
            <person name="Tamura T."/>
        </authorList>
    </citation>
    <scope>NUCLEOTIDE SEQUENCE</scope>
    <source>
        <strain evidence="3">NBRC 12920</strain>
    </source>
</reference>
<comment type="caution">
    <text evidence="3">The sequence shown here is derived from an EMBL/GenBank/DDBJ whole genome shotgun (WGS) entry which is preliminary data.</text>
</comment>
<dbReference type="RefSeq" id="WP_189963160.1">
    <property type="nucleotide sequence ID" value="NZ_BMUA01000008.1"/>
</dbReference>
<dbReference type="Proteomes" id="UP001050808">
    <property type="component" value="Unassembled WGS sequence"/>
</dbReference>
<keyword evidence="4" id="KW-1185">Reference proteome</keyword>
<dbReference type="EMBL" id="BNDY01000017">
    <property type="protein sequence ID" value="GHI41690.1"/>
    <property type="molecule type" value="Genomic_DNA"/>
</dbReference>
<accession>A0ABQ3QWP9</accession>
<feature type="region of interest" description="Disordered" evidence="1">
    <location>
        <begin position="1"/>
        <end position="23"/>
    </location>
</feature>
<dbReference type="Pfam" id="PF25275">
    <property type="entry name" value="Golvesin_C"/>
    <property type="match status" value="1"/>
</dbReference>
<feature type="compositionally biased region" description="Basic and acidic residues" evidence="1">
    <location>
        <begin position="432"/>
        <end position="446"/>
    </location>
</feature>
<evidence type="ECO:0000313" key="4">
    <source>
        <dbReference type="Proteomes" id="UP001050808"/>
    </source>
</evidence>
<proteinExistence type="predicted"/>
<feature type="compositionally biased region" description="Polar residues" evidence="1">
    <location>
        <begin position="364"/>
        <end position="373"/>
    </location>
</feature>
<gene>
    <name evidence="3" type="ORF">Sviol_60980</name>
</gene>
<organism evidence="3 4">
    <name type="scientific">Streptomyces violascens</name>
    <dbReference type="NCBI Taxonomy" id="67381"/>
    <lineage>
        <taxon>Bacteria</taxon>
        <taxon>Bacillati</taxon>
        <taxon>Actinomycetota</taxon>
        <taxon>Actinomycetes</taxon>
        <taxon>Kitasatosporales</taxon>
        <taxon>Streptomycetaceae</taxon>
        <taxon>Streptomyces</taxon>
    </lineage>
</organism>